<reference evidence="4" key="2">
    <citation type="submission" date="2011-03" db="EMBL/GenBank/DDBJ databases">
        <title>Comparative genomics and transcriptomics of Neospora caninum and Toxoplasma gondii.</title>
        <authorList>
            <person name="Reid A.J."/>
            <person name="Sohal A."/>
            <person name="Harris D."/>
            <person name="Quail M."/>
            <person name="Sanders M."/>
            <person name="Berriman M."/>
            <person name="Wastling J.M."/>
            <person name="Pain A."/>
        </authorList>
    </citation>
    <scope>NUCLEOTIDE SEQUENCE</scope>
    <source>
        <strain evidence="4">Liverpool</strain>
    </source>
</reference>
<dbReference type="VEuPathDB" id="ToxoDB:NCLIV_010500"/>
<comment type="similarity">
    <text evidence="1">Belongs to the CBF/MAK21 family.</text>
</comment>
<name>F0VA92_NEOCL</name>
<evidence type="ECO:0000256" key="1">
    <source>
        <dbReference type="ARBA" id="ARBA00007797"/>
    </source>
</evidence>
<dbReference type="OrthoDB" id="10263185at2759"/>
<feature type="region of interest" description="Disordered" evidence="2">
    <location>
        <begin position="272"/>
        <end position="308"/>
    </location>
</feature>
<organism evidence="4 6">
    <name type="scientific">Neospora caninum (strain Liverpool)</name>
    <dbReference type="NCBI Taxonomy" id="572307"/>
    <lineage>
        <taxon>Eukaryota</taxon>
        <taxon>Sar</taxon>
        <taxon>Alveolata</taxon>
        <taxon>Apicomplexa</taxon>
        <taxon>Conoidasida</taxon>
        <taxon>Coccidia</taxon>
        <taxon>Eucoccidiorida</taxon>
        <taxon>Eimeriorina</taxon>
        <taxon>Sarcocystidae</taxon>
        <taxon>Neospora</taxon>
    </lineage>
</organism>
<dbReference type="InterPro" id="IPR005612">
    <property type="entry name" value="CCAAT-binding_factor"/>
</dbReference>
<dbReference type="Pfam" id="PF03914">
    <property type="entry name" value="CBF"/>
    <property type="match status" value="1"/>
</dbReference>
<dbReference type="GO" id="GO:0030692">
    <property type="term" value="C:Noc4p-Nop14p complex"/>
    <property type="evidence" value="ECO:0007669"/>
    <property type="project" value="TreeGrafter"/>
</dbReference>
<accession>F0VA92</accession>
<feature type="domain" description="CCAAT-binding factor" evidence="3">
    <location>
        <begin position="397"/>
        <end position="634"/>
    </location>
</feature>
<dbReference type="GO" id="GO:0042254">
    <property type="term" value="P:ribosome biogenesis"/>
    <property type="evidence" value="ECO:0007669"/>
    <property type="project" value="InterPro"/>
</dbReference>
<protein>
    <submittedName>
        <fullName evidence="5">CBF/Mak21 family protein</fullName>
    </submittedName>
</protein>
<dbReference type="RefSeq" id="XP_003880614.1">
    <property type="nucleotide sequence ID" value="XM_003880565.1"/>
</dbReference>
<dbReference type="eggNOG" id="KOG2154">
    <property type="taxonomic scope" value="Eukaryota"/>
</dbReference>
<dbReference type="EMBL" id="FR823384">
    <property type="protein sequence ID" value="CBZ50581.1"/>
    <property type="molecule type" value="Genomic_DNA"/>
</dbReference>
<feature type="compositionally biased region" description="Acidic residues" evidence="2">
    <location>
        <begin position="294"/>
        <end position="305"/>
    </location>
</feature>
<reference evidence="5" key="4">
    <citation type="journal article" date="2015" name="PLoS ONE">
        <title>Comprehensive Evaluation of Toxoplasma gondii VEG and Neospora caninum LIV Genomes with Tachyzoite Stage Transcriptome and Proteome Defines Novel Transcript Features.</title>
        <authorList>
            <person name="Ramaprasad A."/>
            <person name="Mourier T."/>
            <person name="Naeem R."/>
            <person name="Malas T.B."/>
            <person name="Moussa E."/>
            <person name="Panigrahi A."/>
            <person name="Vermont S.J."/>
            <person name="Otto T.D."/>
            <person name="Wastling J."/>
            <person name="Pain A."/>
        </authorList>
    </citation>
    <scope>NUCLEOTIDE SEQUENCE</scope>
    <source>
        <strain evidence="5">Liverpool</strain>
    </source>
</reference>
<evidence type="ECO:0000256" key="2">
    <source>
        <dbReference type="SAM" id="MobiDB-lite"/>
    </source>
</evidence>
<dbReference type="PANTHER" id="PTHR12455:SF0">
    <property type="entry name" value="NUCLEOLAR COMPLEX PROTEIN 4 HOMOLOG"/>
    <property type="match status" value="1"/>
</dbReference>
<feature type="region of interest" description="Disordered" evidence="2">
    <location>
        <begin position="193"/>
        <end position="239"/>
    </location>
</feature>
<sequence>MTGKSHAGAPASGHAATVAEAKALLLQCQQAVTLHELLPRLETFFSLLKRASATKNLRFSFSRAPTRTAPGEAPDKFTTWLLRAFDQFQAILADLFESRDREDEVQSVALRFFMRLLMHQHSLELASRRSIRPEEKSAFPLAAYQLLIAHLLRASRFSDFLRNTLLTDYLCKFADLRYYFLVVLRKILSEQRRAPSPKGGLDAAEGETPAVDSATERDEGENPGEAASDEPSVCTDTSPGDAEKWYVWKAENLPELARRLFPLLIGLPAPEGRAPRKARSGSTAREDASSSDIDLPDDTGSDDELGVSVPRGRASAGSCFLASIKTTKCADPALYRSLLQEVWLLYLRNLPRDLEMTQKLLHSVPKALLPHMSNPLLLSDFFLDAFHASDKTISVAVLALSGLFFLLAKHRLGDPDALVASAETNGGESAAQEEPEPSNSRKVCFHFYQRLFQLVTPAAFSVCKNGRFLRLLNAALRSSLLPNSLVAAFIKKCSRVACLVPPATALYLVALVYALLKKYGSVCVSLVDVHPSLAAQLVVEGDRFDLAHLSLHAPPAESVSGDAADAEERRQFGDAGADPRQPRDALAGVLRRCLPTHLAVEKSGVLACVKQQAQMSLWELDLLKSHFFHAVRQLSCMLDSDVTKPGGKDVDIDDYLGFNFDALLSRELKTAARAKAVAVVFKKEERVAEDVENLASVTVECFRKRRKL</sequence>
<evidence type="ECO:0000313" key="5">
    <source>
        <dbReference type="EMBL" id="CEL65194.1"/>
    </source>
</evidence>
<dbReference type="InterPro" id="IPR027193">
    <property type="entry name" value="Noc4"/>
</dbReference>
<dbReference type="EMBL" id="LN714478">
    <property type="protein sequence ID" value="CEL65194.1"/>
    <property type="molecule type" value="Genomic_DNA"/>
</dbReference>
<gene>
    <name evidence="5" type="ORF">BN1204_010500</name>
    <name evidence="4" type="ORF">NCLIV_010500</name>
</gene>
<evidence type="ECO:0000313" key="6">
    <source>
        <dbReference type="Proteomes" id="UP000007494"/>
    </source>
</evidence>
<dbReference type="PANTHER" id="PTHR12455">
    <property type="entry name" value="NUCLEOLAR COMPLEX PROTEIN 4"/>
    <property type="match status" value="1"/>
</dbReference>
<dbReference type="InParanoid" id="F0VA92"/>
<evidence type="ECO:0000259" key="3">
    <source>
        <dbReference type="Pfam" id="PF03914"/>
    </source>
</evidence>
<dbReference type="OMA" id="VIFRAWL"/>
<evidence type="ECO:0000313" key="4">
    <source>
        <dbReference type="EMBL" id="CBZ50581.1"/>
    </source>
</evidence>
<reference evidence="4" key="1">
    <citation type="submission" date="2011-02" db="EMBL/GenBank/DDBJ databases">
        <authorList>
            <person name="Aslett M."/>
        </authorList>
    </citation>
    <scope>NUCLEOTIDE SEQUENCE</scope>
    <source>
        <strain evidence="4">Liverpool</strain>
    </source>
</reference>
<keyword evidence="6" id="KW-1185">Reference proteome</keyword>
<dbReference type="GO" id="GO:0032040">
    <property type="term" value="C:small-subunit processome"/>
    <property type="evidence" value="ECO:0007669"/>
    <property type="project" value="TreeGrafter"/>
</dbReference>
<dbReference type="GeneID" id="13441614"/>
<reference evidence="6" key="3">
    <citation type="journal article" date="2012" name="PLoS Pathog.">
        <title>Comparative genomics of the apicomplexan parasites Toxoplasma gondii and Neospora caninum: Coccidia differing in host range and transmission strategy.</title>
        <authorList>
            <person name="Reid A.J."/>
            <person name="Vermont S.J."/>
            <person name="Cotton J.A."/>
            <person name="Harris D."/>
            <person name="Hill-Cawthorne G.A."/>
            <person name="Konen-Waisman S."/>
            <person name="Latham S.M."/>
            <person name="Mourier T."/>
            <person name="Norton R."/>
            <person name="Quail M.A."/>
            <person name="Sanders M."/>
            <person name="Shanmugam D."/>
            <person name="Sohal A."/>
            <person name="Wasmuth J.D."/>
            <person name="Brunk B."/>
            <person name="Grigg M.E."/>
            <person name="Howard J.C."/>
            <person name="Parkinson J."/>
            <person name="Roos D.S."/>
            <person name="Trees A.J."/>
            <person name="Berriman M."/>
            <person name="Pain A."/>
            <person name="Wastling J.M."/>
        </authorList>
    </citation>
    <scope>NUCLEOTIDE SEQUENCE [LARGE SCALE GENOMIC DNA]</scope>
    <source>
        <strain evidence="6">Liverpool</strain>
    </source>
</reference>
<dbReference type="AlphaFoldDB" id="F0VA92"/>
<dbReference type="Proteomes" id="UP000007494">
    <property type="component" value="Chromosome IV"/>
</dbReference>
<proteinExistence type="inferred from homology"/>